<sequence length="36" mass="4165">MSIAHYFMGGYFCTLLIRRALKGNCVFSMKCSQCHF</sequence>
<dbReference type="AlphaFoldDB" id="A0A2P2LM94"/>
<organism evidence="1">
    <name type="scientific">Rhizophora mucronata</name>
    <name type="common">Asiatic mangrove</name>
    <dbReference type="NCBI Taxonomy" id="61149"/>
    <lineage>
        <taxon>Eukaryota</taxon>
        <taxon>Viridiplantae</taxon>
        <taxon>Streptophyta</taxon>
        <taxon>Embryophyta</taxon>
        <taxon>Tracheophyta</taxon>
        <taxon>Spermatophyta</taxon>
        <taxon>Magnoliopsida</taxon>
        <taxon>eudicotyledons</taxon>
        <taxon>Gunneridae</taxon>
        <taxon>Pentapetalae</taxon>
        <taxon>rosids</taxon>
        <taxon>fabids</taxon>
        <taxon>Malpighiales</taxon>
        <taxon>Rhizophoraceae</taxon>
        <taxon>Rhizophora</taxon>
    </lineage>
</organism>
<accession>A0A2P2LM94</accession>
<protein>
    <submittedName>
        <fullName evidence="1">Fructose-1 6-bisphosphatase</fullName>
    </submittedName>
</protein>
<evidence type="ECO:0000313" key="1">
    <source>
        <dbReference type="EMBL" id="MBX19088.1"/>
    </source>
</evidence>
<dbReference type="EMBL" id="GGEC01038604">
    <property type="protein sequence ID" value="MBX19088.1"/>
    <property type="molecule type" value="Transcribed_RNA"/>
</dbReference>
<reference evidence="1" key="1">
    <citation type="submission" date="2018-02" db="EMBL/GenBank/DDBJ databases">
        <title>Rhizophora mucronata_Transcriptome.</title>
        <authorList>
            <person name="Meera S.P."/>
            <person name="Sreeshan A."/>
            <person name="Augustine A."/>
        </authorList>
    </citation>
    <scope>NUCLEOTIDE SEQUENCE</scope>
    <source>
        <tissue evidence="1">Leaf</tissue>
    </source>
</reference>
<proteinExistence type="predicted"/>
<name>A0A2P2LM94_RHIMU</name>